<accession>A0ABR1TQ95</accession>
<comment type="caution">
    <text evidence="3">The sequence shown here is derived from an EMBL/GenBank/DDBJ whole genome shotgun (WGS) entry which is preliminary data.</text>
</comment>
<name>A0ABR1TQ95_9PEZI</name>
<sequence>MAVRRYALLALAGAALAQMEGQMPMSSSAAAAGASTMPPEAVPMTDAASSPMYSLPITTDTPSSARTTTPSSMPMVSSQSTMMASSMTSKMSTMTTMHTTAMGGMPMGTGGVMSNGTSGSGGKEPPISGAGANVLSIGLFSAAALVSTAMLQ</sequence>
<feature type="chain" id="PRO_5045754330" evidence="2">
    <location>
        <begin position="18"/>
        <end position="152"/>
    </location>
</feature>
<protein>
    <submittedName>
        <fullName evidence="3">Uncharacterized protein</fullName>
    </submittedName>
</protein>
<proteinExistence type="predicted"/>
<dbReference type="EMBL" id="JAQQWL010000011">
    <property type="protein sequence ID" value="KAK8048836.1"/>
    <property type="molecule type" value="Genomic_DNA"/>
</dbReference>
<evidence type="ECO:0000313" key="4">
    <source>
        <dbReference type="Proteomes" id="UP001480595"/>
    </source>
</evidence>
<evidence type="ECO:0000256" key="2">
    <source>
        <dbReference type="SAM" id="SignalP"/>
    </source>
</evidence>
<dbReference type="GeneID" id="92095038"/>
<keyword evidence="4" id="KW-1185">Reference proteome</keyword>
<dbReference type="RefSeq" id="XP_066711085.1">
    <property type="nucleotide sequence ID" value="XM_066861975.1"/>
</dbReference>
<feature type="region of interest" description="Disordered" evidence="1">
    <location>
        <begin position="30"/>
        <end position="78"/>
    </location>
</feature>
<organism evidence="3 4">
    <name type="scientific">Apiospora phragmitis</name>
    <dbReference type="NCBI Taxonomy" id="2905665"/>
    <lineage>
        <taxon>Eukaryota</taxon>
        <taxon>Fungi</taxon>
        <taxon>Dikarya</taxon>
        <taxon>Ascomycota</taxon>
        <taxon>Pezizomycotina</taxon>
        <taxon>Sordariomycetes</taxon>
        <taxon>Xylariomycetidae</taxon>
        <taxon>Amphisphaeriales</taxon>
        <taxon>Apiosporaceae</taxon>
        <taxon>Apiospora</taxon>
    </lineage>
</organism>
<reference evidence="3 4" key="1">
    <citation type="submission" date="2023-01" db="EMBL/GenBank/DDBJ databases">
        <title>Analysis of 21 Apiospora genomes using comparative genomics revels a genus with tremendous synthesis potential of carbohydrate active enzymes and secondary metabolites.</title>
        <authorList>
            <person name="Sorensen T."/>
        </authorList>
    </citation>
    <scope>NUCLEOTIDE SEQUENCE [LARGE SCALE GENOMIC DNA]</scope>
    <source>
        <strain evidence="3 4">CBS 135458</strain>
    </source>
</reference>
<gene>
    <name evidence="3" type="ORF">PG994_010566</name>
</gene>
<keyword evidence="2" id="KW-0732">Signal</keyword>
<dbReference type="Proteomes" id="UP001480595">
    <property type="component" value="Unassembled WGS sequence"/>
</dbReference>
<evidence type="ECO:0000313" key="3">
    <source>
        <dbReference type="EMBL" id="KAK8048836.1"/>
    </source>
</evidence>
<feature type="compositionally biased region" description="Low complexity" evidence="1">
    <location>
        <begin position="58"/>
        <end position="78"/>
    </location>
</feature>
<evidence type="ECO:0000256" key="1">
    <source>
        <dbReference type="SAM" id="MobiDB-lite"/>
    </source>
</evidence>
<feature type="signal peptide" evidence="2">
    <location>
        <begin position="1"/>
        <end position="17"/>
    </location>
</feature>